<reference evidence="2 3" key="1">
    <citation type="submission" date="2018-04" db="EMBL/GenBank/DDBJ databases">
        <title>Genomic Encyclopedia of Archaeal and Bacterial Type Strains, Phase II (KMG-II): from individual species to whole genera.</title>
        <authorList>
            <person name="Goeker M."/>
        </authorList>
    </citation>
    <scope>NUCLEOTIDE SEQUENCE [LARGE SCALE GENOMIC DNA]</scope>
    <source>
        <strain evidence="2 3">DSM 100977</strain>
    </source>
</reference>
<keyword evidence="3" id="KW-1185">Reference proteome</keyword>
<proteinExistence type="predicted"/>
<dbReference type="RefSeq" id="WP_107845158.1">
    <property type="nucleotide sequence ID" value="NZ_QBKS01000001.1"/>
</dbReference>
<dbReference type="EMBL" id="QBKS01000001">
    <property type="protein sequence ID" value="PTX57021.1"/>
    <property type="molecule type" value="Genomic_DNA"/>
</dbReference>
<organism evidence="2 3">
    <name type="scientific">Litoreibacter ponti</name>
    <dbReference type="NCBI Taxonomy" id="1510457"/>
    <lineage>
        <taxon>Bacteria</taxon>
        <taxon>Pseudomonadati</taxon>
        <taxon>Pseudomonadota</taxon>
        <taxon>Alphaproteobacteria</taxon>
        <taxon>Rhodobacterales</taxon>
        <taxon>Roseobacteraceae</taxon>
        <taxon>Litoreibacter</taxon>
    </lineage>
</organism>
<evidence type="ECO:0000313" key="3">
    <source>
        <dbReference type="Proteomes" id="UP000243978"/>
    </source>
</evidence>
<dbReference type="OrthoDB" id="6431152at2"/>
<gene>
    <name evidence="2" type="ORF">C8N43_1686</name>
</gene>
<dbReference type="AlphaFoldDB" id="A0A2T6BLT1"/>
<evidence type="ECO:0000259" key="1">
    <source>
        <dbReference type="Pfam" id="PF13503"/>
    </source>
</evidence>
<dbReference type="Proteomes" id="UP000243978">
    <property type="component" value="Unassembled WGS sequence"/>
</dbReference>
<dbReference type="InterPro" id="IPR025391">
    <property type="entry name" value="DUF4123"/>
</dbReference>
<feature type="domain" description="DUF4123" evidence="1">
    <location>
        <begin position="58"/>
        <end position="172"/>
    </location>
</feature>
<protein>
    <submittedName>
        <fullName evidence="2">Uncharacterized protein DUF4123</fullName>
    </submittedName>
</protein>
<evidence type="ECO:0000313" key="2">
    <source>
        <dbReference type="EMBL" id="PTX57021.1"/>
    </source>
</evidence>
<accession>A0A2T6BLT1</accession>
<dbReference type="Pfam" id="PF13503">
    <property type="entry name" value="DUF4123"/>
    <property type="match status" value="1"/>
</dbReference>
<sequence length="212" mass="23564">MTQTVIMDLATPSQAQETLSVEYVGPVEPLDAQFGTIEKLCVPETLAEVAFQPNLTTYAVVDNAAIPGITGMAEGDGLEKACLFKGELGDELGEVAPWIIALKPDSKVTRAIFTKGDAQWHLWRKPTVLLVQSDAPLDKMRAHFRKFTRAQDENGAWLFFRFWELPVLRALRKSGLRDTVYAKLLGPHRFLYPDLGPDGDEGLWVLHAQEDG</sequence>
<comment type="caution">
    <text evidence="2">The sequence shown here is derived from an EMBL/GenBank/DDBJ whole genome shotgun (WGS) entry which is preliminary data.</text>
</comment>
<name>A0A2T6BLT1_9RHOB</name>